<dbReference type="InterPro" id="IPR004568">
    <property type="entry name" value="Ppantetheine-prot_Trfase_dom"/>
</dbReference>
<dbReference type="InterPro" id="IPR050559">
    <property type="entry name" value="P-Pant_transferase_sf"/>
</dbReference>
<keyword evidence="3 9" id="KW-0808">Transferase</keyword>
<evidence type="ECO:0000256" key="4">
    <source>
        <dbReference type="ARBA" id="ARBA00022723"/>
    </source>
</evidence>
<dbReference type="PANTHER" id="PTHR12215">
    <property type="entry name" value="PHOSPHOPANTETHEINE TRANSFERASE"/>
    <property type="match status" value="1"/>
</dbReference>
<gene>
    <name evidence="9" type="ORF">XYCOK13_04280</name>
</gene>
<sequence>MNIYAWRVSEMLEGRRYEQLCTLVTKERLERSGRFLREIDTCRSLMGEAMIRLVAAADLNLSLSSIRFQLGEYGKPEISGSNSYRFNLSHSGDWVVLFTTKDGSRIGIDVEQIGDMLWQVAESVLTDRELSDLRGHAAEQQPAYFYRLWTMKESYIKALGTGLSMPLKQFSILRTADGFAGRGAGAENFSFQAYELDDSHKLSACSEGALPSCWQLFDLQQFLTMNQLQHGGRA</sequence>
<dbReference type="GO" id="GO:0019878">
    <property type="term" value="P:lysine biosynthetic process via aminoadipic acid"/>
    <property type="evidence" value="ECO:0007669"/>
    <property type="project" value="TreeGrafter"/>
</dbReference>
<dbReference type="InterPro" id="IPR037143">
    <property type="entry name" value="4-PPantetheinyl_Trfase_dom_sf"/>
</dbReference>
<dbReference type="Proteomes" id="UP000677918">
    <property type="component" value="Unassembled WGS sequence"/>
</dbReference>
<keyword evidence="4" id="KW-0479">Metal-binding</keyword>
<dbReference type="GO" id="GO:0005829">
    <property type="term" value="C:cytosol"/>
    <property type="evidence" value="ECO:0007669"/>
    <property type="project" value="TreeGrafter"/>
</dbReference>
<evidence type="ECO:0000256" key="3">
    <source>
        <dbReference type="ARBA" id="ARBA00022679"/>
    </source>
</evidence>
<dbReference type="Pfam" id="PF22624">
    <property type="entry name" value="AASDHPPT_N"/>
    <property type="match status" value="1"/>
</dbReference>
<dbReference type="GO" id="GO:0000287">
    <property type="term" value="F:magnesium ion binding"/>
    <property type="evidence" value="ECO:0007669"/>
    <property type="project" value="InterPro"/>
</dbReference>
<dbReference type="Gene3D" id="3.90.470.20">
    <property type="entry name" value="4'-phosphopantetheinyl transferase domain"/>
    <property type="match status" value="2"/>
</dbReference>
<comment type="caution">
    <text evidence="9">The sequence shown here is derived from an EMBL/GenBank/DDBJ whole genome shotgun (WGS) entry which is preliminary data.</text>
</comment>
<evidence type="ECO:0000259" key="8">
    <source>
        <dbReference type="Pfam" id="PF22624"/>
    </source>
</evidence>
<keyword evidence="6" id="KW-0045">Antibiotic biosynthesis</keyword>
<feature type="domain" description="4'-phosphopantetheinyl transferase" evidence="7">
    <location>
        <begin position="105"/>
        <end position="183"/>
    </location>
</feature>
<organism evidence="9 10">
    <name type="scientific">Xylanibacillus composti</name>
    <dbReference type="NCBI Taxonomy" id="1572762"/>
    <lineage>
        <taxon>Bacteria</taxon>
        <taxon>Bacillati</taxon>
        <taxon>Bacillota</taxon>
        <taxon>Bacilli</taxon>
        <taxon>Bacillales</taxon>
        <taxon>Paenibacillaceae</taxon>
        <taxon>Xylanibacillus</taxon>
    </lineage>
</organism>
<dbReference type="Pfam" id="PF01648">
    <property type="entry name" value="ACPS"/>
    <property type="match status" value="1"/>
</dbReference>
<reference evidence="9" key="1">
    <citation type="submission" date="2021-04" db="EMBL/GenBank/DDBJ databases">
        <title>Draft genome sequence of Xylanibacillus composti strain K13.</title>
        <authorList>
            <person name="Uke A."/>
            <person name="Chhe C."/>
            <person name="Baramee S."/>
            <person name="Kosugi A."/>
        </authorList>
    </citation>
    <scope>NUCLEOTIDE SEQUENCE</scope>
    <source>
        <strain evidence="9">K13</strain>
    </source>
</reference>
<dbReference type="AlphaFoldDB" id="A0A8J4GYR0"/>
<evidence type="ECO:0000313" key="10">
    <source>
        <dbReference type="Proteomes" id="UP000677918"/>
    </source>
</evidence>
<evidence type="ECO:0000259" key="7">
    <source>
        <dbReference type="Pfam" id="PF01648"/>
    </source>
</evidence>
<dbReference type="RefSeq" id="WP_213410214.1">
    <property type="nucleotide sequence ID" value="NZ_BOVK01000006.1"/>
</dbReference>
<evidence type="ECO:0000313" key="9">
    <source>
        <dbReference type="EMBL" id="GIQ67604.1"/>
    </source>
</evidence>
<proteinExistence type="inferred from homology"/>
<comment type="similarity">
    <text evidence="2">Belongs to the P-Pant transferase superfamily. Gsp/Sfp/HetI/AcpT family.</text>
</comment>
<dbReference type="GO" id="GO:0017000">
    <property type="term" value="P:antibiotic biosynthetic process"/>
    <property type="evidence" value="ECO:0007669"/>
    <property type="project" value="UniProtKB-KW"/>
</dbReference>
<dbReference type="SUPFAM" id="SSF56214">
    <property type="entry name" value="4'-phosphopantetheinyl transferase"/>
    <property type="match status" value="2"/>
</dbReference>
<dbReference type="NCBIfam" id="TIGR00556">
    <property type="entry name" value="pantethn_trn"/>
    <property type="match status" value="1"/>
</dbReference>
<comment type="cofactor">
    <cofactor evidence="1">
        <name>Mg(2+)</name>
        <dbReference type="ChEBI" id="CHEBI:18420"/>
    </cofactor>
</comment>
<evidence type="ECO:0000256" key="5">
    <source>
        <dbReference type="ARBA" id="ARBA00022842"/>
    </source>
</evidence>
<evidence type="ECO:0000256" key="6">
    <source>
        <dbReference type="ARBA" id="ARBA00023194"/>
    </source>
</evidence>
<name>A0A8J4GYR0_9BACL</name>
<evidence type="ECO:0000256" key="1">
    <source>
        <dbReference type="ARBA" id="ARBA00001946"/>
    </source>
</evidence>
<keyword evidence="10" id="KW-1185">Reference proteome</keyword>
<dbReference type="EMBL" id="BOVK01000006">
    <property type="protein sequence ID" value="GIQ67604.1"/>
    <property type="molecule type" value="Genomic_DNA"/>
</dbReference>
<dbReference type="PANTHER" id="PTHR12215:SF10">
    <property type="entry name" value="L-AMINOADIPATE-SEMIALDEHYDE DEHYDROGENASE-PHOSPHOPANTETHEINYL TRANSFERASE"/>
    <property type="match status" value="1"/>
</dbReference>
<dbReference type="InterPro" id="IPR008278">
    <property type="entry name" value="4-PPantetheinyl_Trfase_dom"/>
</dbReference>
<keyword evidence="5" id="KW-0460">Magnesium</keyword>
<dbReference type="InterPro" id="IPR055066">
    <property type="entry name" value="AASDHPPT_N"/>
</dbReference>
<dbReference type="GO" id="GO:0006633">
    <property type="term" value="P:fatty acid biosynthetic process"/>
    <property type="evidence" value="ECO:0007669"/>
    <property type="project" value="InterPro"/>
</dbReference>
<protein>
    <submittedName>
        <fullName evidence="9">4'-phosphopantetheinyl transferase</fullName>
    </submittedName>
</protein>
<evidence type="ECO:0000256" key="2">
    <source>
        <dbReference type="ARBA" id="ARBA00010990"/>
    </source>
</evidence>
<accession>A0A8J4GYR0</accession>
<feature type="domain" description="4'-phosphopantetheinyl transferase N-terminal" evidence="8">
    <location>
        <begin position="16"/>
        <end position="99"/>
    </location>
</feature>
<dbReference type="GO" id="GO:0008897">
    <property type="term" value="F:holo-[acyl-carrier-protein] synthase activity"/>
    <property type="evidence" value="ECO:0007669"/>
    <property type="project" value="InterPro"/>
</dbReference>